<dbReference type="GO" id="GO:0003995">
    <property type="term" value="F:acyl-CoA dehydrogenase activity"/>
    <property type="evidence" value="ECO:0007669"/>
    <property type="project" value="TreeGrafter"/>
</dbReference>
<organism evidence="3 4">
    <name type="scientific">Azorhizobium oxalatiphilum</name>
    <dbReference type="NCBI Taxonomy" id="980631"/>
    <lineage>
        <taxon>Bacteria</taxon>
        <taxon>Pseudomonadati</taxon>
        <taxon>Pseudomonadota</taxon>
        <taxon>Alphaproteobacteria</taxon>
        <taxon>Hyphomicrobiales</taxon>
        <taxon>Xanthobacteraceae</taxon>
        <taxon>Azorhizobium</taxon>
    </lineage>
</organism>
<dbReference type="Gene3D" id="2.40.110.10">
    <property type="entry name" value="Butyryl-CoA Dehydrogenase, subunit A, domain 2"/>
    <property type="match status" value="1"/>
</dbReference>
<dbReference type="GO" id="GO:0033539">
    <property type="term" value="P:fatty acid beta-oxidation using acyl-CoA dehydrogenase"/>
    <property type="evidence" value="ECO:0007669"/>
    <property type="project" value="TreeGrafter"/>
</dbReference>
<dbReference type="Pfam" id="PF02771">
    <property type="entry name" value="Acyl-CoA_dh_N"/>
    <property type="match status" value="1"/>
</dbReference>
<dbReference type="Gene3D" id="1.20.140.10">
    <property type="entry name" value="Butyryl-CoA Dehydrogenase, subunit A, domain 3"/>
    <property type="match status" value="1"/>
</dbReference>
<dbReference type="EMBL" id="BMCT01000004">
    <property type="protein sequence ID" value="GGF69907.1"/>
    <property type="molecule type" value="Genomic_DNA"/>
</dbReference>
<dbReference type="SUPFAM" id="SSF56645">
    <property type="entry name" value="Acyl-CoA dehydrogenase NM domain-like"/>
    <property type="match status" value="1"/>
</dbReference>
<dbReference type="PANTHER" id="PTHR48083">
    <property type="entry name" value="MEDIUM-CHAIN SPECIFIC ACYL-COA DEHYDROGENASE, MITOCHONDRIAL-RELATED"/>
    <property type="match status" value="1"/>
</dbReference>
<reference evidence="3" key="2">
    <citation type="submission" date="2020-09" db="EMBL/GenBank/DDBJ databases">
        <authorList>
            <person name="Sun Q."/>
            <person name="Sedlacek I."/>
        </authorList>
    </citation>
    <scope>NUCLEOTIDE SEQUENCE</scope>
    <source>
        <strain evidence="3">CCM 7897</strain>
    </source>
</reference>
<reference evidence="3" key="1">
    <citation type="journal article" date="2014" name="Int. J. Syst. Evol. Microbiol.">
        <title>Complete genome sequence of Corynebacterium casei LMG S-19264T (=DSM 44701T), isolated from a smear-ripened cheese.</title>
        <authorList>
            <consortium name="US DOE Joint Genome Institute (JGI-PGF)"/>
            <person name="Walter F."/>
            <person name="Albersmeier A."/>
            <person name="Kalinowski J."/>
            <person name="Ruckert C."/>
        </authorList>
    </citation>
    <scope>NUCLEOTIDE SEQUENCE</scope>
    <source>
        <strain evidence="3">CCM 7897</strain>
    </source>
</reference>
<evidence type="ECO:0000313" key="3">
    <source>
        <dbReference type="EMBL" id="GGF69907.1"/>
    </source>
</evidence>
<gene>
    <name evidence="3" type="ORF">GCM10007301_32050</name>
</gene>
<dbReference type="InterPro" id="IPR013786">
    <property type="entry name" value="AcylCoA_DH/ox_N"/>
</dbReference>
<dbReference type="InterPro" id="IPR037069">
    <property type="entry name" value="AcylCoA_DH/ox_N_sf"/>
</dbReference>
<proteinExistence type="predicted"/>
<dbReference type="SUPFAM" id="SSF47203">
    <property type="entry name" value="Acyl-CoA dehydrogenase C-terminal domain-like"/>
    <property type="match status" value="1"/>
</dbReference>
<evidence type="ECO:0000259" key="2">
    <source>
        <dbReference type="Pfam" id="PF02771"/>
    </source>
</evidence>
<evidence type="ECO:0000256" key="1">
    <source>
        <dbReference type="ARBA" id="ARBA00023002"/>
    </source>
</evidence>
<dbReference type="Proteomes" id="UP000606044">
    <property type="component" value="Unassembled WGS sequence"/>
</dbReference>
<dbReference type="PANTHER" id="PTHR48083:SF37">
    <property type="entry name" value="DEHYDROGENASE, PUTATIVE-RELATED"/>
    <property type="match status" value="1"/>
</dbReference>
<dbReference type="InterPro" id="IPR046373">
    <property type="entry name" value="Acyl-CoA_Oxase/DH_mid-dom_sf"/>
</dbReference>
<comment type="caution">
    <text evidence="3">The sequence shown here is derived from an EMBL/GenBank/DDBJ whole genome shotgun (WGS) entry which is preliminary data.</text>
</comment>
<dbReference type="InterPro" id="IPR050741">
    <property type="entry name" value="Acyl-CoA_dehydrogenase"/>
</dbReference>
<name>A0A917C454_9HYPH</name>
<dbReference type="AlphaFoldDB" id="A0A917C454"/>
<dbReference type="InterPro" id="IPR009100">
    <property type="entry name" value="AcylCoA_DH/oxidase_NM_dom_sf"/>
</dbReference>
<dbReference type="InterPro" id="IPR036250">
    <property type="entry name" value="AcylCo_DH-like_C"/>
</dbReference>
<keyword evidence="4" id="KW-1185">Reference proteome</keyword>
<dbReference type="Gene3D" id="1.10.540.10">
    <property type="entry name" value="Acyl-CoA dehydrogenase/oxidase, N-terminal domain"/>
    <property type="match status" value="1"/>
</dbReference>
<evidence type="ECO:0000313" key="4">
    <source>
        <dbReference type="Proteomes" id="UP000606044"/>
    </source>
</evidence>
<keyword evidence="1" id="KW-0560">Oxidoreductase</keyword>
<feature type="domain" description="Acyl-CoA dehydrogenase/oxidase N-terminal" evidence="2">
    <location>
        <begin position="30"/>
        <end position="119"/>
    </location>
</feature>
<protein>
    <recommendedName>
        <fullName evidence="2">Acyl-CoA dehydrogenase/oxidase N-terminal domain-containing protein</fullName>
    </recommendedName>
</protein>
<sequence>MMKPISLAPQLQQQETEADRLLGRLRGIVAEIAGHAAELDHDEAAPLEDIALLARMDALAAPLGEPFGGMGLGSKAQTAGHLARALRLIGWASLPLGRLYEGHVNALVLIQHFGSPEQIGRAARAARNGQLFGVWNTEAPSSALRLERIAGGLRLMGGKTFASGAGFVPCPLVTARTEDGSLLMVLPRLSETDLTMRADLSGWRAHGMRASATGSFDFSGIDVREGDIIGAPGDYHMQPYFSAGAWRFLAVQTGGIERLVDEARTHLSAAGRAGDPHQVARMGEAAAAAETARLWVAQAARIATQPSDAAACIAYVGLARGVVERAGLDVLERVHRSVGLASFQRPHPIERISRDLATYLRQPAPDRALAEAGDYVLGANARLGDLWP</sequence>
<dbReference type="GO" id="GO:0050660">
    <property type="term" value="F:flavin adenine dinucleotide binding"/>
    <property type="evidence" value="ECO:0007669"/>
    <property type="project" value="InterPro"/>
</dbReference>
<accession>A0A917C454</accession>
<dbReference type="RefSeq" id="WP_244644454.1">
    <property type="nucleotide sequence ID" value="NZ_BMCT01000004.1"/>
</dbReference>
<dbReference type="GO" id="GO:0005737">
    <property type="term" value="C:cytoplasm"/>
    <property type="evidence" value="ECO:0007669"/>
    <property type="project" value="TreeGrafter"/>
</dbReference>